<feature type="domain" description="FtsK" evidence="7">
    <location>
        <begin position="451"/>
        <end position="643"/>
    </location>
</feature>
<dbReference type="Proteomes" id="UP000019330">
    <property type="component" value="Chromosome"/>
</dbReference>
<accession>W5SUA0</accession>
<dbReference type="EMBL" id="CP005745">
    <property type="protein sequence ID" value="AHH10422.1"/>
    <property type="molecule type" value="Genomic_DNA"/>
</dbReference>
<dbReference type="RefSeq" id="WP_025407918.1">
    <property type="nucleotide sequence ID" value="NZ_CP005745.1"/>
</dbReference>
<dbReference type="SUPFAM" id="SSF52540">
    <property type="entry name" value="P-loop containing nucleoside triphosphate hydrolases"/>
    <property type="match status" value="1"/>
</dbReference>
<dbReference type="PROSITE" id="PS50901">
    <property type="entry name" value="FTSK"/>
    <property type="match status" value="1"/>
</dbReference>
<keyword evidence="8" id="KW-0132">Cell division</keyword>
<dbReference type="InterPro" id="IPR036388">
    <property type="entry name" value="WH-like_DNA-bd_sf"/>
</dbReference>
<dbReference type="GO" id="GO:0005524">
    <property type="term" value="F:ATP binding"/>
    <property type="evidence" value="ECO:0007669"/>
    <property type="project" value="UniProtKB-UniRule"/>
</dbReference>
<keyword evidence="3 5" id="KW-0067">ATP-binding</keyword>
<evidence type="ECO:0000256" key="6">
    <source>
        <dbReference type="SAM" id="Phobius"/>
    </source>
</evidence>
<dbReference type="PANTHER" id="PTHR22683:SF41">
    <property type="entry name" value="DNA TRANSLOCASE FTSK"/>
    <property type="match status" value="1"/>
</dbReference>
<dbReference type="Pfam" id="PF09397">
    <property type="entry name" value="FtsK_gamma"/>
    <property type="match status" value="1"/>
</dbReference>
<evidence type="ECO:0000256" key="4">
    <source>
        <dbReference type="ARBA" id="ARBA00023125"/>
    </source>
</evidence>
<dbReference type="Gene3D" id="3.30.980.40">
    <property type="match status" value="1"/>
</dbReference>
<feature type="transmembrane region" description="Helical" evidence="6">
    <location>
        <begin position="6"/>
        <end position="27"/>
    </location>
</feature>
<evidence type="ECO:0000256" key="2">
    <source>
        <dbReference type="ARBA" id="ARBA00022741"/>
    </source>
</evidence>
<evidence type="ECO:0000259" key="7">
    <source>
        <dbReference type="PROSITE" id="PS50901"/>
    </source>
</evidence>
<evidence type="ECO:0000313" key="8">
    <source>
        <dbReference type="EMBL" id="AHH10422.1"/>
    </source>
</evidence>
<organism evidence="8 9">
    <name type="scientific">Borrelia coriaceae ATCC 43381</name>
    <dbReference type="NCBI Taxonomy" id="1408429"/>
    <lineage>
        <taxon>Bacteria</taxon>
        <taxon>Pseudomonadati</taxon>
        <taxon>Spirochaetota</taxon>
        <taxon>Spirochaetia</taxon>
        <taxon>Spirochaetales</taxon>
        <taxon>Borreliaceae</taxon>
        <taxon>Borrelia</taxon>
    </lineage>
</organism>
<dbReference type="Pfam" id="PF01580">
    <property type="entry name" value="FtsK_SpoIIIE"/>
    <property type="match status" value="1"/>
</dbReference>
<dbReference type="PANTHER" id="PTHR22683">
    <property type="entry name" value="SPORULATION PROTEIN RELATED"/>
    <property type="match status" value="1"/>
</dbReference>
<feature type="transmembrane region" description="Helical" evidence="6">
    <location>
        <begin position="157"/>
        <end position="176"/>
    </location>
</feature>
<sequence length="779" mass="89371">MKNFYHYFQFLFFFMLTVISLSLFVALTSLGDIFIFFVFNLIGQMLLNTFSFLSFYLILYPLVNWYAYRNNMLSKKFIFNWNYTVILFFTLTFLLRVNSDLEGSNFINWFLSNFGIMLGNFFVLLILILEFIIWIYLNYVFFKDTGFILNTFHFIVFKFKILFESIFACLPFLSTLKIKKNIKVYKDSGDNLDLDKTADLEDNIINDEEYQALWSFKAFLRKSNKPLDVNLEETIFCRSKRSDDKLSEEQSSKDPQCALKIEDDSKYKVLTEFEDNRLVSGGKIKASDIRHKRIINNIKDNDRDLLIAKDSGNYLIDISVFEQREPKSEDEDIEYEREIQKQSMILQETFREFNINAKLIDIIKGPVVTMYAVRPDKGIKLSKITSISDNIALRLAAVRVRIIAPIPGKEAVGIEIPNKRREFILFSEIINSKEFQSDFKVPFALGKEINGSNIVFDLVTAPHLLIAGATGAGKSVCVNSLIASIIFSKSPNDVKLVLIDPKVVELKLFNSIPHLLTPVIVDVNRALEALRWCLDEMERRYVLLDNFLVRDINSYNKKIKEEGLDEVPLPYLVIIIDEFADLILSCRKDLENLISRLAAMARAVGMHLVLATQRPSVDVITGVIKANFPSRISFMVASAMDSRIILGASGAEKLLGKGDMLYVSPSTPFPQRIQGGFLNEKEVCRLVEEVRKFGPPNYIDDEIFIDNVMRNDTVAMNSSDEPMFEEALEIVRSTKKASASYLQRRLKIGYNRAARIIELMEDMGYIGPVNGSKPRDVFI</sequence>
<protein>
    <submittedName>
        <fullName evidence="8">Cell division protein ftsK</fullName>
    </submittedName>
</protein>
<keyword evidence="6" id="KW-1133">Transmembrane helix</keyword>
<keyword evidence="4" id="KW-0238">DNA-binding</keyword>
<evidence type="ECO:0000256" key="3">
    <source>
        <dbReference type="ARBA" id="ARBA00022840"/>
    </source>
</evidence>
<name>W5SUA0_9SPIR</name>
<dbReference type="InterPro" id="IPR036390">
    <property type="entry name" value="WH_DNA-bd_sf"/>
</dbReference>
<feature type="binding site" evidence="5">
    <location>
        <begin position="468"/>
        <end position="475"/>
    </location>
    <ligand>
        <name>ATP</name>
        <dbReference type="ChEBI" id="CHEBI:30616"/>
    </ligand>
</feature>
<keyword evidence="6" id="KW-0812">Transmembrane</keyword>
<dbReference type="HOGENOM" id="CLU_001981_9_7_12"/>
<keyword evidence="9" id="KW-1185">Reference proteome</keyword>
<reference evidence="8" key="1">
    <citation type="submission" date="2013-04" db="EMBL/GenBank/DDBJ databases">
        <title>Comparative Genomics of Relapsing Fever Spirochetes.</title>
        <authorList>
            <person name="Schwan T.G."/>
            <person name="Raffel S.J."/>
            <person name="Porcella S.F."/>
            <person name="Martens C.A."/>
            <person name="Bruno D.P."/>
            <person name="Ricklefs S.M."/>
            <person name="Barbian K.B."/>
        </authorList>
    </citation>
    <scope>NUCLEOTIDE SEQUENCE [LARGE SCALE GENOMIC DNA]</scope>
    <source>
        <strain evidence="8">Co53</strain>
    </source>
</reference>
<evidence type="ECO:0000256" key="5">
    <source>
        <dbReference type="PROSITE-ProRule" id="PRU00289"/>
    </source>
</evidence>
<gene>
    <name evidence="8" type="ORF">BCO_0089400</name>
</gene>
<keyword evidence="8" id="KW-0131">Cell cycle</keyword>
<dbReference type="PATRIC" id="fig|1313292.3.peg.268"/>
<dbReference type="OrthoDB" id="9807790at2"/>
<dbReference type="InterPro" id="IPR018541">
    <property type="entry name" value="Ftsk_gamma"/>
</dbReference>
<dbReference type="InterPro" id="IPR002543">
    <property type="entry name" value="FtsK_dom"/>
</dbReference>
<dbReference type="SMART" id="SM00843">
    <property type="entry name" value="Ftsk_gamma"/>
    <property type="match status" value="1"/>
</dbReference>
<dbReference type="SUPFAM" id="SSF46785">
    <property type="entry name" value="Winged helix' DNA-binding domain"/>
    <property type="match status" value="1"/>
</dbReference>
<dbReference type="CDD" id="cd01127">
    <property type="entry name" value="TrwB_TraG_TraD_VirD4"/>
    <property type="match status" value="1"/>
</dbReference>
<feature type="transmembrane region" description="Helical" evidence="6">
    <location>
        <begin position="78"/>
        <end position="97"/>
    </location>
</feature>
<evidence type="ECO:0000313" key="9">
    <source>
        <dbReference type="Proteomes" id="UP000019330"/>
    </source>
</evidence>
<dbReference type="GO" id="GO:0051301">
    <property type="term" value="P:cell division"/>
    <property type="evidence" value="ECO:0007669"/>
    <property type="project" value="UniProtKB-KW"/>
</dbReference>
<feature type="transmembrane region" description="Helical" evidence="6">
    <location>
        <begin position="109"/>
        <end position="137"/>
    </location>
</feature>
<dbReference type="STRING" id="1313292.BCO_0089400"/>
<comment type="similarity">
    <text evidence="1">Belongs to the FtsK/SpoIIIE/SftA family.</text>
</comment>
<dbReference type="Pfam" id="PF17854">
    <property type="entry name" value="FtsK_alpha"/>
    <property type="match status" value="1"/>
</dbReference>
<feature type="transmembrane region" description="Helical" evidence="6">
    <location>
        <begin position="34"/>
        <end position="58"/>
    </location>
</feature>
<keyword evidence="6" id="KW-0472">Membrane</keyword>
<dbReference type="InterPro" id="IPR050206">
    <property type="entry name" value="FtsK/SpoIIIE/SftA"/>
</dbReference>
<dbReference type="AlphaFoldDB" id="W5SUA0"/>
<dbReference type="Gene3D" id="1.10.10.10">
    <property type="entry name" value="Winged helix-like DNA-binding domain superfamily/Winged helix DNA-binding domain"/>
    <property type="match status" value="1"/>
</dbReference>
<dbReference type="InterPro" id="IPR041027">
    <property type="entry name" value="FtsK_alpha"/>
</dbReference>
<keyword evidence="2 5" id="KW-0547">Nucleotide-binding</keyword>
<evidence type="ECO:0000256" key="1">
    <source>
        <dbReference type="ARBA" id="ARBA00006474"/>
    </source>
</evidence>
<dbReference type="Gene3D" id="3.40.50.300">
    <property type="entry name" value="P-loop containing nucleotide triphosphate hydrolases"/>
    <property type="match status" value="1"/>
</dbReference>
<dbReference type="eggNOG" id="COG1674">
    <property type="taxonomic scope" value="Bacteria"/>
</dbReference>
<dbReference type="InterPro" id="IPR027417">
    <property type="entry name" value="P-loop_NTPase"/>
</dbReference>
<dbReference type="GO" id="GO:0003677">
    <property type="term" value="F:DNA binding"/>
    <property type="evidence" value="ECO:0007669"/>
    <property type="project" value="UniProtKB-KW"/>
</dbReference>
<proteinExistence type="inferred from homology"/>